<reference evidence="2 3" key="1">
    <citation type="submission" date="2019-07" db="EMBL/GenBank/DDBJ databases">
        <title>New species of Amycolatopsis and Streptomyces.</title>
        <authorList>
            <person name="Duangmal K."/>
            <person name="Teo W.F.A."/>
            <person name="Lipun K."/>
        </authorList>
    </citation>
    <scope>NUCLEOTIDE SEQUENCE [LARGE SCALE GENOMIC DNA]</scope>
    <source>
        <strain evidence="2 3">TISTR 2346</strain>
    </source>
</reference>
<evidence type="ECO:0000313" key="2">
    <source>
        <dbReference type="EMBL" id="MPY46741.1"/>
    </source>
</evidence>
<keyword evidence="1" id="KW-0732">Signal</keyword>
<feature type="chain" id="PRO_5024921125" evidence="1">
    <location>
        <begin position="25"/>
        <end position="101"/>
    </location>
</feature>
<name>A0A5N8WGY4_9ACTN</name>
<dbReference type="RefSeq" id="WP_152791940.1">
    <property type="nucleotide sequence ID" value="NZ_BAABEQ010000071.1"/>
</dbReference>
<gene>
    <name evidence="2" type="ORF">FNH04_44655</name>
</gene>
<dbReference type="OrthoDB" id="10004932at2"/>
<dbReference type="Proteomes" id="UP000326979">
    <property type="component" value="Unassembled WGS sequence"/>
</dbReference>
<feature type="signal peptide" evidence="1">
    <location>
        <begin position="1"/>
        <end position="24"/>
    </location>
</feature>
<comment type="caution">
    <text evidence="2">The sequence shown here is derived from an EMBL/GenBank/DDBJ whole genome shotgun (WGS) entry which is preliminary data.</text>
</comment>
<organism evidence="2 3">
    <name type="scientific">Streptomyces phyllanthi</name>
    <dbReference type="NCBI Taxonomy" id="1803180"/>
    <lineage>
        <taxon>Bacteria</taxon>
        <taxon>Bacillati</taxon>
        <taxon>Actinomycetota</taxon>
        <taxon>Actinomycetes</taxon>
        <taxon>Kitasatosporales</taxon>
        <taxon>Streptomycetaceae</taxon>
        <taxon>Streptomyces</taxon>
    </lineage>
</organism>
<evidence type="ECO:0000256" key="1">
    <source>
        <dbReference type="SAM" id="SignalP"/>
    </source>
</evidence>
<dbReference type="EMBL" id="VJZE01000771">
    <property type="protein sequence ID" value="MPY46741.1"/>
    <property type="molecule type" value="Genomic_DNA"/>
</dbReference>
<evidence type="ECO:0000313" key="3">
    <source>
        <dbReference type="Proteomes" id="UP000326979"/>
    </source>
</evidence>
<dbReference type="AlphaFoldDB" id="A0A5N8WGY4"/>
<accession>A0A5N8WGY4</accession>
<protein>
    <submittedName>
        <fullName evidence="2">Uncharacterized protein</fullName>
    </submittedName>
</protein>
<sequence>MRKSMKLGASALAAVAIVAGSASAASAYGRDGYEDQGGPYICGNSATETKADGDYASAHQTGYGPVTACQVGDNPIFINNQTGEVEDESYIGLLPEIPLVP</sequence>
<proteinExistence type="predicted"/>
<keyword evidence="3" id="KW-1185">Reference proteome</keyword>